<dbReference type="Proteomes" id="UP001180487">
    <property type="component" value="Unassembled WGS sequence"/>
</dbReference>
<proteinExistence type="inferred from homology"/>
<dbReference type="SUPFAM" id="SSF52283">
    <property type="entry name" value="Formate/glycerate dehydrogenase catalytic domain-like"/>
    <property type="match status" value="1"/>
</dbReference>
<evidence type="ECO:0000313" key="6">
    <source>
        <dbReference type="EMBL" id="MDR7379724.1"/>
    </source>
</evidence>
<dbReference type="Pfam" id="PF02826">
    <property type="entry name" value="2-Hacid_dh_C"/>
    <property type="match status" value="1"/>
</dbReference>
<evidence type="ECO:0000256" key="2">
    <source>
        <dbReference type="ARBA" id="ARBA00023027"/>
    </source>
</evidence>
<evidence type="ECO:0000256" key="3">
    <source>
        <dbReference type="RuleBase" id="RU003719"/>
    </source>
</evidence>
<dbReference type="Gene3D" id="3.40.50.720">
    <property type="entry name" value="NAD(P)-binding Rossmann-like Domain"/>
    <property type="match status" value="2"/>
</dbReference>
<accession>A0ABU2CEG2</accession>
<dbReference type="SUPFAM" id="SSF51735">
    <property type="entry name" value="NAD(P)-binding Rossmann-fold domains"/>
    <property type="match status" value="1"/>
</dbReference>
<organism evidence="6 7">
    <name type="scientific">Rhodoferax ferrireducens</name>
    <dbReference type="NCBI Taxonomy" id="192843"/>
    <lineage>
        <taxon>Bacteria</taxon>
        <taxon>Pseudomonadati</taxon>
        <taxon>Pseudomonadota</taxon>
        <taxon>Betaproteobacteria</taxon>
        <taxon>Burkholderiales</taxon>
        <taxon>Comamonadaceae</taxon>
        <taxon>Rhodoferax</taxon>
    </lineage>
</organism>
<evidence type="ECO:0000259" key="5">
    <source>
        <dbReference type="Pfam" id="PF02826"/>
    </source>
</evidence>
<evidence type="ECO:0000259" key="4">
    <source>
        <dbReference type="Pfam" id="PF00389"/>
    </source>
</evidence>
<evidence type="ECO:0000256" key="1">
    <source>
        <dbReference type="ARBA" id="ARBA00023002"/>
    </source>
</evidence>
<reference evidence="6 7" key="1">
    <citation type="submission" date="2023-07" db="EMBL/GenBank/DDBJ databases">
        <title>Sorghum-associated microbial communities from plants grown in Nebraska, USA.</title>
        <authorList>
            <person name="Schachtman D."/>
        </authorList>
    </citation>
    <scope>NUCLEOTIDE SEQUENCE [LARGE SCALE GENOMIC DNA]</scope>
    <source>
        <strain evidence="6 7">BE313</strain>
    </source>
</reference>
<protein>
    <submittedName>
        <fullName evidence="6">Lactate dehydrogenase-like 2-hydroxyacid dehydrogenase</fullName>
    </submittedName>
</protein>
<dbReference type="InterPro" id="IPR006140">
    <property type="entry name" value="D-isomer_DH_NAD-bd"/>
</dbReference>
<dbReference type="PANTHER" id="PTHR10996">
    <property type="entry name" value="2-HYDROXYACID DEHYDROGENASE-RELATED"/>
    <property type="match status" value="1"/>
</dbReference>
<comment type="caution">
    <text evidence="6">The sequence shown here is derived from an EMBL/GenBank/DDBJ whole genome shotgun (WGS) entry which is preliminary data.</text>
</comment>
<dbReference type="EMBL" id="JAVDXT010000005">
    <property type="protein sequence ID" value="MDR7379724.1"/>
    <property type="molecule type" value="Genomic_DNA"/>
</dbReference>
<feature type="domain" description="D-isomer specific 2-hydroxyacid dehydrogenase catalytic" evidence="4">
    <location>
        <begin position="27"/>
        <end position="310"/>
    </location>
</feature>
<dbReference type="Pfam" id="PF00389">
    <property type="entry name" value="2-Hacid_dh"/>
    <property type="match status" value="1"/>
</dbReference>
<feature type="domain" description="D-isomer specific 2-hydroxyacid dehydrogenase NAD-binding" evidence="5">
    <location>
        <begin position="111"/>
        <end position="282"/>
    </location>
</feature>
<keyword evidence="7" id="KW-1185">Reference proteome</keyword>
<keyword evidence="2" id="KW-0520">NAD</keyword>
<dbReference type="InterPro" id="IPR006139">
    <property type="entry name" value="D-isomer_2_OHA_DH_cat_dom"/>
</dbReference>
<sequence>MHPLRPRVLVLNYMADHHQAMLTPFFDLVYAPSAELRAAHVQQDGAQIRAVLTIGSVGLTAAEMDAMPLLEIVCALGVGYENIDIAHARSRGLVLANGAGTNDDCVADHAFALLLAVVRNVPQLDQQCRQGVWRDALPLPASVSRRRLGIVGLGGIGHKVAHRALGFGMQIGYHGRQRQENVAYAYFADVLSLAAWADFLVVATPGGPATRHLVGAEVLTALGPQGYVVNVARGSVLDTAALADALRSGRLAGAGLDVYESEPQPPAELLGLRNVVLTPHVGGWSPQAIEASVQRFIDNSTRHFAGQPVVSPI</sequence>
<comment type="similarity">
    <text evidence="3">Belongs to the D-isomer specific 2-hydroxyacid dehydrogenase family.</text>
</comment>
<keyword evidence="1 3" id="KW-0560">Oxidoreductase</keyword>
<evidence type="ECO:0000313" key="7">
    <source>
        <dbReference type="Proteomes" id="UP001180487"/>
    </source>
</evidence>
<gene>
    <name evidence="6" type="ORF">J2X19_004420</name>
</gene>
<dbReference type="CDD" id="cd12156">
    <property type="entry name" value="HPPR"/>
    <property type="match status" value="1"/>
</dbReference>
<dbReference type="PANTHER" id="PTHR10996:SF178">
    <property type="entry name" value="2-HYDROXYACID DEHYDROGENASE YGL185C-RELATED"/>
    <property type="match status" value="1"/>
</dbReference>
<name>A0ABU2CEG2_9BURK</name>
<dbReference type="InterPro" id="IPR036291">
    <property type="entry name" value="NAD(P)-bd_dom_sf"/>
</dbReference>
<dbReference type="InterPro" id="IPR050223">
    <property type="entry name" value="D-isomer_2-hydroxyacid_DH"/>
</dbReference>